<dbReference type="Proteomes" id="UP001268651">
    <property type="component" value="Unassembled WGS sequence"/>
</dbReference>
<dbReference type="EMBL" id="JAWHTF010000004">
    <property type="protein sequence ID" value="MDU8886354.1"/>
    <property type="molecule type" value="Genomic_DNA"/>
</dbReference>
<accession>A0ABU3U7H4</accession>
<evidence type="ECO:0000313" key="1">
    <source>
        <dbReference type="EMBL" id="MDU8886354.1"/>
    </source>
</evidence>
<protein>
    <recommendedName>
        <fullName evidence="3">Arginyl-tRNA synthetase</fullName>
    </recommendedName>
</protein>
<name>A0ABU3U7H4_9FLAO</name>
<evidence type="ECO:0000313" key="2">
    <source>
        <dbReference type="Proteomes" id="UP001268651"/>
    </source>
</evidence>
<comment type="caution">
    <text evidence="1">The sequence shown here is derived from an EMBL/GenBank/DDBJ whole genome shotgun (WGS) entry which is preliminary data.</text>
</comment>
<dbReference type="RefSeq" id="WP_316662357.1">
    <property type="nucleotide sequence ID" value="NZ_JAWHTF010000004.1"/>
</dbReference>
<keyword evidence="2" id="KW-1185">Reference proteome</keyword>
<sequence length="146" mass="17309">MILDTTHYNKDYKVIIEDLIGKSFSFFESIKMKGIGSKRMIIEDVSPNLNLFINSVSDINYANIELRPDGIIIHINKGHKNYSWIIPYYQLVIYKTNGTSIHAQGKYIHFLNNKMLKENRMFFKKLLENKIKNDFKYDVYNFQNTK</sequence>
<reference evidence="1 2" key="1">
    <citation type="submission" date="2023-10" db="EMBL/GenBank/DDBJ databases">
        <title>Marimonas sp. nov. isolated from tidal mud flat.</title>
        <authorList>
            <person name="Jaincy N.J."/>
            <person name="Srinivasan S."/>
            <person name="Lee S.-S."/>
        </authorList>
    </citation>
    <scope>NUCLEOTIDE SEQUENCE [LARGE SCALE GENOMIC DNA]</scope>
    <source>
        <strain evidence="1 2">MJ-SS3</strain>
    </source>
</reference>
<proteinExistence type="predicted"/>
<organism evidence="1 2">
    <name type="scientific">Gilvirhabdus luticola</name>
    <dbReference type="NCBI Taxonomy" id="3079858"/>
    <lineage>
        <taxon>Bacteria</taxon>
        <taxon>Pseudomonadati</taxon>
        <taxon>Bacteroidota</taxon>
        <taxon>Flavobacteriia</taxon>
        <taxon>Flavobacteriales</taxon>
        <taxon>Flavobacteriaceae</taxon>
        <taxon>Gilvirhabdus</taxon>
    </lineage>
</organism>
<evidence type="ECO:0008006" key="3">
    <source>
        <dbReference type="Google" id="ProtNLM"/>
    </source>
</evidence>
<gene>
    <name evidence="1" type="ORF">RXV94_09300</name>
</gene>